<feature type="compositionally biased region" description="Polar residues" evidence="1">
    <location>
        <begin position="225"/>
        <end position="237"/>
    </location>
</feature>
<sequence length="352" mass="39723">MHGQWSWNALTSYIQDTKTLEELLLSSLFAACGQSPRLRDLLSLQSENSTSAARGIFIWNDFVIYVLPHHKAKNSTDREFYIRLYCRENGSGILTRIARQHRDLYSSSLTHEVNARVYRQLVIGITEKHVREAHSPINQYDDRSLDADLNVAFAWQGGHRPLQRGITYGLDGAYPHQLQPALLRAYEWASTRWHEFIHQPSKKVPCERKPTSPSNNSRGQKRRSSMSLLNQLNSPQGGSKKRQKTSTTSMVVLPSLTGQSSLIDQHHSSLHLEGLVSIIHQYHILVFCSGWSFADAWEVKLPQNFSKAIPELPVYAGYSLLEDEKRRIGTAVNGRGEHMAGISGRGLLVPSG</sequence>
<reference evidence="2" key="1">
    <citation type="journal article" date="2021" name="Nat. Commun.">
        <title>Genetic determinants of endophytism in the Arabidopsis root mycobiome.</title>
        <authorList>
            <person name="Mesny F."/>
            <person name="Miyauchi S."/>
            <person name="Thiergart T."/>
            <person name="Pickel B."/>
            <person name="Atanasova L."/>
            <person name="Karlsson M."/>
            <person name="Huettel B."/>
            <person name="Barry K.W."/>
            <person name="Haridas S."/>
            <person name="Chen C."/>
            <person name="Bauer D."/>
            <person name="Andreopoulos W."/>
            <person name="Pangilinan J."/>
            <person name="LaButti K."/>
            <person name="Riley R."/>
            <person name="Lipzen A."/>
            <person name="Clum A."/>
            <person name="Drula E."/>
            <person name="Henrissat B."/>
            <person name="Kohler A."/>
            <person name="Grigoriev I.V."/>
            <person name="Martin F.M."/>
            <person name="Hacquard S."/>
        </authorList>
    </citation>
    <scope>NUCLEOTIDE SEQUENCE</scope>
    <source>
        <strain evidence="2">MPI-CAGE-AT-0147</strain>
    </source>
</reference>
<evidence type="ECO:0000256" key="1">
    <source>
        <dbReference type="SAM" id="MobiDB-lite"/>
    </source>
</evidence>
<proteinExistence type="predicted"/>
<comment type="caution">
    <text evidence="2">The sequence shown here is derived from an EMBL/GenBank/DDBJ whole genome shotgun (WGS) entry which is preliminary data.</text>
</comment>
<name>A0A9P9DSA8_9HYPO</name>
<dbReference type="AlphaFoldDB" id="A0A9P9DSA8"/>
<organism evidence="2 3">
    <name type="scientific">Dactylonectria macrodidyma</name>
    <dbReference type="NCBI Taxonomy" id="307937"/>
    <lineage>
        <taxon>Eukaryota</taxon>
        <taxon>Fungi</taxon>
        <taxon>Dikarya</taxon>
        <taxon>Ascomycota</taxon>
        <taxon>Pezizomycotina</taxon>
        <taxon>Sordariomycetes</taxon>
        <taxon>Hypocreomycetidae</taxon>
        <taxon>Hypocreales</taxon>
        <taxon>Nectriaceae</taxon>
        <taxon>Dactylonectria</taxon>
    </lineage>
</organism>
<dbReference type="OrthoDB" id="5100148at2759"/>
<evidence type="ECO:0000313" key="2">
    <source>
        <dbReference type="EMBL" id="KAH7124371.1"/>
    </source>
</evidence>
<accession>A0A9P9DSA8</accession>
<dbReference type="Proteomes" id="UP000738349">
    <property type="component" value="Unassembled WGS sequence"/>
</dbReference>
<protein>
    <submittedName>
        <fullName evidence="2">Uncharacterized protein</fullName>
    </submittedName>
</protein>
<gene>
    <name evidence="2" type="ORF">EDB81DRAFT_912717</name>
</gene>
<keyword evidence="3" id="KW-1185">Reference proteome</keyword>
<evidence type="ECO:0000313" key="3">
    <source>
        <dbReference type="Proteomes" id="UP000738349"/>
    </source>
</evidence>
<dbReference type="EMBL" id="JAGMUV010000022">
    <property type="protein sequence ID" value="KAH7124371.1"/>
    <property type="molecule type" value="Genomic_DNA"/>
</dbReference>
<feature type="region of interest" description="Disordered" evidence="1">
    <location>
        <begin position="200"/>
        <end position="247"/>
    </location>
</feature>